<dbReference type="Gene3D" id="3.40.630.10">
    <property type="entry name" value="Zn peptidases"/>
    <property type="match status" value="1"/>
</dbReference>
<organism evidence="2 3">
    <name type="scientific">Allosphingosinicella deserti</name>
    <dbReference type="NCBI Taxonomy" id="2116704"/>
    <lineage>
        <taxon>Bacteria</taxon>
        <taxon>Pseudomonadati</taxon>
        <taxon>Pseudomonadota</taxon>
        <taxon>Alphaproteobacteria</taxon>
        <taxon>Sphingomonadales</taxon>
        <taxon>Sphingomonadaceae</taxon>
        <taxon>Allosphingosinicella</taxon>
    </lineage>
</organism>
<dbReference type="PANTHER" id="PTHR12147">
    <property type="entry name" value="METALLOPEPTIDASE M28 FAMILY MEMBER"/>
    <property type="match status" value="1"/>
</dbReference>
<dbReference type="GO" id="GO:0008235">
    <property type="term" value="F:metalloexopeptidase activity"/>
    <property type="evidence" value="ECO:0007669"/>
    <property type="project" value="InterPro"/>
</dbReference>
<evidence type="ECO:0000259" key="1">
    <source>
        <dbReference type="Pfam" id="PF04389"/>
    </source>
</evidence>
<sequence>MTAVPGRSFDGPLPRLSAPQTDLAARLQAHVRAIASVPHNVNHPQALEASASHIETGLQGLGYAVQRQPFAVGGLEVRNIEAVLDPARPATETLVVGAHYDSWGESPGANDNGSGTAAVLELARLLVDLRGRSALRIRFVLFVNEEPPYFRTREMGSLVYARRLVASGERIRGMLSLETMGFFSDRDGSQHYPSPFNLFYPRRGNFIAFVGPLSARGLVRESVGTFRAVAEFPSVGGTAPGAIQGINWSDHWAFMQVGVPALMVTDTAPFRYPHYHSAEDRPDKIDYDRLARVVTGLERMLRRWASPPAG</sequence>
<keyword evidence="2" id="KW-0031">Aminopeptidase</keyword>
<dbReference type="Pfam" id="PF04389">
    <property type="entry name" value="Peptidase_M28"/>
    <property type="match status" value="1"/>
</dbReference>
<dbReference type="InterPro" id="IPR045175">
    <property type="entry name" value="M28_fam"/>
</dbReference>
<keyword evidence="2" id="KW-0645">Protease</keyword>
<comment type="caution">
    <text evidence="2">The sequence shown here is derived from an EMBL/GenBank/DDBJ whole genome shotgun (WGS) entry which is preliminary data.</text>
</comment>
<keyword evidence="2" id="KW-0378">Hydrolase</keyword>
<name>A0A2P7QPU6_9SPHN</name>
<proteinExistence type="predicted"/>
<dbReference type="PANTHER" id="PTHR12147:SF26">
    <property type="entry name" value="PEPTIDASE M28 DOMAIN-CONTAINING PROTEIN"/>
    <property type="match status" value="1"/>
</dbReference>
<dbReference type="AlphaFoldDB" id="A0A2P7QPU6"/>
<dbReference type="EMBL" id="PXYI01000004">
    <property type="protein sequence ID" value="PSJ39974.1"/>
    <property type="molecule type" value="Genomic_DNA"/>
</dbReference>
<feature type="domain" description="Peptidase M28" evidence="1">
    <location>
        <begin position="79"/>
        <end position="293"/>
    </location>
</feature>
<gene>
    <name evidence="2" type="ORF">C7I55_13335</name>
</gene>
<evidence type="ECO:0000313" key="2">
    <source>
        <dbReference type="EMBL" id="PSJ39974.1"/>
    </source>
</evidence>
<evidence type="ECO:0000313" key="3">
    <source>
        <dbReference type="Proteomes" id="UP000241167"/>
    </source>
</evidence>
<reference evidence="2 3" key="1">
    <citation type="submission" date="2018-03" db="EMBL/GenBank/DDBJ databases">
        <title>The draft genome of Sphingosinicella sp. GL-C-18.</title>
        <authorList>
            <person name="Liu L."/>
            <person name="Li L."/>
            <person name="Liang L."/>
            <person name="Zhang X."/>
            <person name="Wang T."/>
        </authorList>
    </citation>
    <scope>NUCLEOTIDE SEQUENCE [LARGE SCALE GENOMIC DNA]</scope>
    <source>
        <strain evidence="2 3">GL-C-18</strain>
    </source>
</reference>
<dbReference type="InterPro" id="IPR007484">
    <property type="entry name" value="Peptidase_M28"/>
</dbReference>
<protein>
    <submittedName>
        <fullName evidence="2">Aminopeptidase</fullName>
    </submittedName>
</protein>
<dbReference type="GO" id="GO:0004177">
    <property type="term" value="F:aminopeptidase activity"/>
    <property type="evidence" value="ECO:0007669"/>
    <property type="project" value="UniProtKB-KW"/>
</dbReference>
<dbReference type="GO" id="GO:0006508">
    <property type="term" value="P:proteolysis"/>
    <property type="evidence" value="ECO:0007669"/>
    <property type="project" value="InterPro"/>
</dbReference>
<dbReference type="SUPFAM" id="SSF53187">
    <property type="entry name" value="Zn-dependent exopeptidases"/>
    <property type="match status" value="1"/>
</dbReference>
<keyword evidence="3" id="KW-1185">Reference proteome</keyword>
<dbReference type="Proteomes" id="UP000241167">
    <property type="component" value="Unassembled WGS sequence"/>
</dbReference>
<accession>A0A2P7QPU6</accession>